<dbReference type="Pfam" id="PF00400">
    <property type="entry name" value="WD40"/>
    <property type="match status" value="2"/>
</dbReference>
<keyword evidence="7" id="KW-1185">Reference proteome</keyword>
<keyword evidence="3" id="KW-0677">Repeat</keyword>
<evidence type="ECO:0000256" key="1">
    <source>
        <dbReference type="ARBA" id="ARBA00008075"/>
    </source>
</evidence>
<evidence type="ECO:0000256" key="5">
    <source>
        <dbReference type="ARBA" id="ARBA00023163"/>
    </source>
</evidence>
<evidence type="ECO:0000256" key="3">
    <source>
        <dbReference type="ARBA" id="ARBA00022737"/>
    </source>
</evidence>
<feature type="repeat" description="WD" evidence="6">
    <location>
        <begin position="184"/>
        <end position="225"/>
    </location>
</feature>
<dbReference type="AlphaFoldDB" id="A0A1I8A244"/>
<dbReference type="WBParaSite" id="L893_g31914.t1">
    <property type="protein sequence ID" value="L893_g31914.t1"/>
    <property type="gene ID" value="L893_g31914"/>
</dbReference>
<dbReference type="Proteomes" id="UP000095287">
    <property type="component" value="Unplaced"/>
</dbReference>
<accession>A0A1I8A244</accession>
<dbReference type="InterPro" id="IPR019775">
    <property type="entry name" value="WD40_repeat_CS"/>
</dbReference>
<proteinExistence type="inferred from homology"/>
<dbReference type="PRINTS" id="PR00320">
    <property type="entry name" value="GPROTEINBRPT"/>
</dbReference>
<protein>
    <submittedName>
        <fullName evidence="8">WD_REPEATS_REGION domain-containing protein</fullName>
    </submittedName>
</protein>
<evidence type="ECO:0000256" key="6">
    <source>
        <dbReference type="PROSITE-ProRule" id="PRU00221"/>
    </source>
</evidence>
<dbReference type="InterPro" id="IPR001680">
    <property type="entry name" value="WD40_rpt"/>
</dbReference>
<dbReference type="Gene3D" id="2.130.10.10">
    <property type="entry name" value="YVTN repeat-like/Quinoprotein amine dehydrogenase"/>
    <property type="match status" value="1"/>
</dbReference>
<evidence type="ECO:0000313" key="7">
    <source>
        <dbReference type="Proteomes" id="UP000095287"/>
    </source>
</evidence>
<keyword evidence="5" id="KW-0804">Transcription</keyword>
<dbReference type="SMART" id="SM00320">
    <property type="entry name" value="WD40"/>
    <property type="match status" value="5"/>
</dbReference>
<dbReference type="InterPro" id="IPR036322">
    <property type="entry name" value="WD40_repeat_dom_sf"/>
</dbReference>
<name>A0A1I8A244_9BILA</name>
<dbReference type="PROSITE" id="PS50294">
    <property type="entry name" value="WD_REPEATS_REGION"/>
    <property type="match status" value="2"/>
</dbReference>
<reference evidence="8" key="1">
    <citation type="submission" date="2016-11" db="UniProtKB">
        <authorList>
            <consortium name="WormBaseParasite"/>
        </authorList>
    </citation>
    <scope>IDENTIFICATION</scope>
</reference>
<evidence type="ECO:0000313" key="8">
    <source>
        <dbReference type="WBParaSite" id="L893_g31914.t1"/>
    </source>
</evidence>
<evidence type="ECO:0000256" key="4">
    <source>
        <dbReference type="ARBA" id="ARBA00023015"/>
    </source>
</evidence>
<keyword evidence="2 6" id="KW-0853">WD repeat</keyword>
<dbReference type="PANTHER" id="PTHR10253">
    <property type="entry name" value="POLYCOMB PROTEIN"/>
    <property type="match status" value="1"/>
</dbReference>
<dbReference type="SUPFAM" id="SSF50978">
    <property type="entry name" value="WD40 repeat-like"/>
    <property type="match status" value="1"/>
</dbReference>
<sequence length="398" mass="44578">MSISGNMKKHRRVVKKAQEGIFPPTAFPNNPFVSTRMIEEAHKKAIYGCAFNQHAPEDLHPMLATVGANLCTIYVLDTDTESEDSFVPIVQYANEDEEVEFYAVTWIYDSDRFGCIIGGSSGHLRCVDGVNGDIWQTFIGHTGSVLDLRTSPTESSFFASSSSDHSVRLWSTRFSTCLAILGGAEGHLSEVISIDFHEKGEYILSGSMDHSVKLWDIGKQTKIPSLVAKSLDLMAPREPIELIHFPVAESRDIHLNYVDCVRFYGELIISKAPENKLIMWKFGTMEDGIAGSGSADKKETGVTQISTLDMPDLEVWFNKFDIDVRRNYLVCGSQFGMIRFWDFASGVPQGECNFEIFGWYGTNRPKKWQVHQLAFSHTGRTVVAVGFDGRIVRFDRTA</sequence>
<dbReference type="InterPro" id="IPR020472">
    <property type="entry name" value="WD40_PAC1"/>
</dbReference>
<keyword evidence="4" id="KW-0805">Transcription regulation</keyword>
<dbReference type="InterPro" id="IPR051243">
    <property type="entry name" value="PcG_WD-repeat"/>
</dbReference>
<evidence type="ECO:0000256" key="2">
    <source>
        <dbReference type="ARBA" id="ARBA00022574"/>
    </source>
</evidence>
<dbReference type="PROSITE" id="PS00678">
    <property type="entry name" value="WD_REPEATS_1"/>
    <property type="match status" value="1"/>
</dbReference>
<dbReference type="PROSITE" id="PS50082">
    <property type="entry name" value="WD_REPEATS_2"/>
    <property type="match status" value="2"/>
</dbReference>
<comment type="similarity">
    <text evidence="1">Belongs to the WD repeat ESC family.</text>
</comment>
<dbReference type="InterPro" id="IPR015943">
    <property type="entry name" value="WD40/YVTN_repeat-like_dom_sf"/>
</dbReference>
<organism evidence="7 8">
    <name type="scientific">Steinernema glaseri</name>
    <dbReference type="NCBI Taxonomy" id="37863"/>
    <lineage>
        <taxon>Eukaryota</taxon>
        <taxon>Metazoa</taxon>
        <taxon>Ecdysozoa</taxon>
        <taxon>Nematoda</taxon>
        <taxon>Chromadorea</taxon>
        <taxon>Rhabditida</taxon>
        <taxon>Tylenchina</taxon>
        <taxon>Panagrolaimomorpha</taxon>
        <taxon>Strongyloidoidea</taxon>
        <taxon>Steinernematidae</taxon>
        <taxon>Steinernema</taxon>
    </lineage>
</organism>
<feature type="repeat" description="WD" evidence="6">
    <location>
        <begin position="138"/>
        <end position="180"/>
    </location>
</feature>